<reference evidence="4 5" key="1">
    <citation type="journal article" date="2023" name="Plants (Basel)">
        <title>Bridging the Gap: Combining Genomics and Transcriptomics Approaches to Understand Stylosanthes scabra, an Orphan Legume from the Brazilian Caatinga.</title>
        <authorList>
            <person name="Ferreira-Neto J.R.C."/>
            <person name="da Silva M.D."/>
            <person name="Binneck E."/>
            <person name="de Melo N.F."/>
            <person name="da Silva R.H."/>
            <person name="de Melo A.L.T.M."/>
            <person name="Pandolfi V."/>
            <person name="Bustamante F.O."/>
            <person name="Brasileiro-Vidal A.C."/>
            <person name="Benko-Iseppon A.M."/>
        </authorList>
    </citation>
    <scope>NUCLEOTIDE SEQUENCE [LARGE SCALE GENOMIC DNA]</scope>
    <source>
        <tissue evidence="4">Leaves</tissue>
    </source>
</reference>
<dbReference type="Pfam" id="PF13639">
    <property type="entry name" value="zf-RING_2"/>
    <property type="match status" value="1"/>
</dbReference>
<keyword evidence="2" id="KW-1133">Transmembrane helix</keyword>
<dbReference type="PANTHER" id="PTHR45676:SF177">
    <property type="entry name" value="RING-TYPE E3 UBIQUITIN TRANSFERASE"/>
    <property type="match status" value="1"/>
</dbReference>
<gene>
    <name evidence="4" type="ORF">PIB30_041467</name>
</gene>
<dbReference type="PANTHER" id="PTHR45676">
    <property type="entry name" value="RING-H2 FINGER PROTEIN ATL51-RELATED"/>
    <property type="match status" value="1"/>
</dbReference>
<keyword evidence="2" id="KW-0812">Transmembrane</keyword>
<keyword evidence="1" id="KW-0479">Metal-binding</keyword>
<keyword evidence="1" id="KW-0862">Zinc</keyword>
<dbReference type="Gene3D" id="3.30.40.10">
    <property type="entry name" value="Zinc/RING finger domain, C3HC4 (zinc finger)"/>
    <property type="match status" value="1"/>
</dbReference>
<sequence length="157" mass="17352">GGGGLLNGNVSSVLAGMGSAVVVLLIYRCMSMFLCIRNNNQMNPSIEEVAESSSLNNWVSHMIPSHKYEKKNDDEDCTCAVCLGELEEGEEVRSMPECMHSFHVPCIDMWLRSHSSCPLCRADATPSSANNNQHHTTIHMDFMQHILLQQPPHAPSL</sequence>
<feature type="transmembrane region" description="Helical" evidence="2">
    <location>
        <begin position="12"/>
        <end position="36"/>
    </location>
</feature>
<protein>
    <recommendedName>
        <fullName evidence="3">RING-type domain-containing protein</fullName>
    </recommendedName>
</protein>
<dbReference type="SUPFAM" id="SSF57850">
    <property type="entry name" value="RING/U-box"/>
    <property type="match status" value="1"/>
</dbReference>
<organism evidence="4 5">
    <name type="scientific">Stylosanthes scabra</name>
    <dbReference type="NCBI Taxonomy" id="79078"/>
    <lineage>
        <taxon>Eukaryota</taxon>
        <taxon>Viridiplantae</taxon>
        <taxon>Streptophyta</taxon>
        <taxon>Embryophyta</taxon>
        <taxon>Tracheophyta</taxon>
        <taxon>Spermatophyta</taxon>
        <taxon>Magnoliopsida</taxon>
        <taxon>eudicotyledons</taxon>
        <taxon>Gunneridae</taxon>
        <taxon>Pentapetalae</taxon>
        <taxon>rosids</taxon>
        <taxon>fabids</taxon>
        <taxon>Fabales</taxon>
        <taxon>Fabaceae</taxon>
        <taxon>Papilionoideae</taxon>
        <taxon>50 kb inversion clade</taxon>
        <taxon>dalbergioids sensu lato</taxon>
        <taxon>Dalbergieae</taxon>
        <taxon>Pterocarpus clade</taxon>
        <taxon>Stylosanthes</taxon>
    </lineage>
</organism>
<keyword evidence="5" id="KW-1185">Reference proteome</keyword>
<dbReference type="InterPro" id="IPR001841">
    <property type="entry name" value="Znf_RING"/>
</dbReference>
<keyword evidence="1" id="KW-0863">Zinc-finger</keyword>
<dbReference type="Proteomes" id="UP001341840">
    <property type="component" value="Unassembled WGS sequence"/>
</dbReference>
<dbReference type="EMBL" id="JASCZI010272090">
    <property type="protein sequence ID" value="MED6220082.1"/>
    <property type="molecule type" value="Genomic_DNA"/>
</dbReference>
<evidence type="ECO:0000313" key="4">
    <source>
        <dbReference type="EMBL" id="MED6220082.1"/>
    </source>
</evidence>
<name>A0ABU6ZDP5_9FABA</name>
<comment type="caution">
    <text evidence="4">The sequence shown here is derived from an EMBL/GenBank/DDBJ whole genome shotgun (WGS) entry which is preliminary data.</text>
</comment>
<evidence type="ECO:0000259" key="3">
    <source>
        <dbReference type="PROSITE" id="PS50089"/>
    </source>
</evidence>
<evidence type="ECO:0000256" key="2">
    <source>
        <dbReference type="SAM" id="Phobius"/>
    </source>
</evidence>
<evidence type="ECO:0000313" key="5">
    <source>
        <dbReference type="Proteomes" id="UP001341840"/>
    </source>
</evidence>
<keyword evidence="2" id="KW-0472">Membrane</keyword>
<dbReference type="SMART" id="SM00184">
    <property type="entry name" value="RING"/>
    <property type="match status" value="1"/>
</dbReference>
<dbReference type="PROSITE" id="PS50089">
    <property type="entry name" value="ZF_RING_2"/>
    <property type="match status" value="1"/>
</dbReference>
<feature type="non-terminal residue" evidence="4">
    <location>
        <position position="1"/>
    </location>
</feature>
<proteinExistence type="predicted"/>
<accession>A0ABU6ZDP5</accession>
<feature type="domain" description="RING-type" evidence="3">
    <location>
        <begin position="79"/>
        <end position="121"/>
    </location>
</feature>
<dbReference type="InterPro" id="IPR013083">
    <property type="entry name" value="Znf_RING/FYVE/PHD"/>
</dbReference>
<evidence type="ECO:0000256" key="1">
    <source>
        <dbReference type="PROSITE-ProRule" id="PRU00175"/>
    </source>
</evidence>